<dbReference type="EMBL" id="HBIW01006622">
    <property type="protein sequence ID" value="CAE0690089.1"/>
    <property type="molecule type" value="Transcribed_RNA"/>
</dbReference>
<dbReference type="Pfam" id="PF00583">
    <property type="entry name" value="Acetyltransf_1"/>
    <property type="match status" value="1"/>
</dbReference>
<evidence type="ECO:0000313" key="5">
    <source>
        <dbReference type="EMBL" id="CAE0690089.1"/>
    </source>
</evidence>
<keyword evidence="2" id="KW-0812">Transmembrane</keyword>
<feature type="domain" description="N-acetyltransferase" evidence="3">
    <location>
        <begin position="161"/>
        <end position="354"/>
    </location>
</feature>
<feature type="region of interest" description="Disordered" evidence="1">
    <location>
        <begin position="58"/>
        <end position="81"/>
    </location>
</feature>
<feature type="transmembrane region" description="Helical" evidence="2">
    <location>
        <begin position="6"/>
        <end position="26"/>
    </location>
</feature>
<dbReference type="Proteomes" id="UP000789595">
    <property type="component" value="Unassembled WGS sequence"/>
</dbReference>
<evidence type="ECO:0000259" key="3">
    <source>
        <dbReference type="PROSITE" id="PS51186"/>
    </source>
</evidence>
<dbReference type="InterPro" id="IPR000182">
    <property type="entry name" value="GNAT_dom"/>
</dbReference>
<dbReference type="PROSITE" id="PS51257">
    <property type="entry name" value="PROKAR_LIPOPROTEIN"/>
    <property type="match status" value="1"/>
</dbReference>
<protein>
    <recommendedName>
        <fullName evidence="3">N-acetyltransferase domain-containing protein</fullName>
    </recommendedName>
</protein>
<accession>A0A6S8SZP9</accession>
<keyword evidence="2" id="KW-1133">Transmembrane helix</keyword>
<evidence type="ECO:0000313" key="6">
    <source>
        <dbReference type="EMBL" id="CAH0366762.1"/>
    </source>
</evidence>
<dbReference type="OrthoDB" id="10457335at2759"/>
<keyword evidence="7" id="KW-1185">Reference proteome</keyword>
<proteinExistence type="predicted"/>
<dbReference type="GO" id="GO:0016747">
    <property type="term" value="F:acyltransferase activity, transferring groups other than amino-acyl groups"/>
    <property type="evidence" value="ECO:0007669"/>
    <property type="project" value="InterPro"/>
</dbReference>
<organism evidence="5">
    <name type="scientific">Pelagomonas calceolata</name>
    <dbReference type="NCBI Taxonomy" id="35677"/>
    <lineage>
        <taxon>Eukaryota</taxon>
        <taxon>Sar</taxon>
        <taxon>Stramenopiles</taxon>
        <taxon>Ochrophyta</taxon>
        <taxon>Pelagophyceae</taxon>
        <taxon>Pelagomonadales</taxon>
        <taxon>Pelagomonadaceae</taxon>
        <taxon>Pelagomonas</taxon>
    </lineage>
</organism>
<dbReference type="SUPFAM" id="SSF55729">
    <property type="entry name" value="Acyl-CoA N-acyltransferases (Nat)"/>
    <property type="match status" value="1"/>
</dbReference>
<dbReference type="EMBL" id="HBIW01006621">
    <property type="protein sequence ID" value="CAE0690088.1"/>
    <property type="molecule type" value="Transcribed_RNA"/>
</dbReference>
<reference evidence="6" key="2">
    <citation type="submission" date="2021-11" db="EMBL/GenBank/DDBJ databases">
        <authorList>
            <consortium name="Genoscope - CEA"/>
            <person name="William W."/>
        </authorList>
    </citation>
    <scope>NUCLEOTIDE SEQUENCE</scope>
</reference>
<reference evidence="5" key="1">
    <citation type="submission" date="2021-01" db="EMBL/GenBank/DDBJ databases">
        <authorList>
            <person name="Corre E."/>
            <person name="Pelletier E."/>
            <person name="Niang G."/>
            <person name="Scheremetjew M."/>
            <person name="Finn R."/>
            <person name="Kale V."/>
            <person name="Holt S."/>
            <person name="Cochrane G."/>
            <person name="Meng A."/>
            <person name="Brown T."/>
            <person name="Cohen L."/>
        </authorList>
    </citation>
    <scope>NUCLEOTIDE SEQUENCE</scope>
    <source>
        <strain evidence="5">CCMP1756</strain>
    </source>
</reference>
<name>A0A6S8SZP9_9STRA</name>
<dbReference type="CDD" id="cd04301">
    <property type="entry name" value="NAT_SF"/>
    <property type="match status" value="1"/>
</dbReference>
<keyword evidence="2" id="KW-0472">Membrane</keyword>
<evidence type="ECO:0000256" key="2">
    <source>
        <dbReference type="SAM" id="Phobius"/>
    </source>
</evidence>
<gene>
    <name evidence="4" type="ORF">PCAL00307_LOCUS5523</name>
    <name evidence="5" type="ORF">PCAL00307_LOCUS5524</name>
    <name evidence="6" type="ORF">PECAL_1P32710</name>
</gene>
<sequence>MGAGRAALALTAGLACSLPVALWLLARRRPKRRDAIVDAYKQHIQALVARLRNLIAADDAAPPPQTPPQTPPRSKPAQRDPEEAYSFAYRLDLQGDNITLAAEALAWVQCRRAVADTCASHNLKQITSETIVYDGVIEATTAAPCVARFLHGLAAVDNVDILVKALAAARSHVDAQRPRRSLIATLAKGGEVFDVALAKDAKVAYDDVSIFLSAKKKKIGYVLCRVESGPRLVLRGLHVDEKRRGEGLATLLVRLWLAVAEELGCGITTQAIDKPVVAVILEAAGLEPRSSKFEVKVARDAQNRTVVWSHSTDARSLFSRRFESSQGFRVKDEGEMSPKRNVRRAHVRTTFALPLDRAPEPLQGISWRAARLVAFANGVPALRRRLRAGEGVASPPRSIR</sequence>
<dbReference type="Gene3D" id="3.40.630.30">
    <property type="match status" value="1"/>
</dbReference>
<feature type="compositionally biased region" description="Pro residues" evidence="1">
    <location>
        <begin position="61"/>
        <end position="74"/>
    </location>
</feature>
<dbReference type="InterPro" id="IPR016181">
    <property type="entry name" value="Acyl_CoA_acyltransferase"/>
</dbReference>
<evidence type="ECO:0000313" key="4">
    <source>
        <dbReference type="EMBL" id="CAE0690088.1"/>
    </source>
</evidence>
<dbReference type="AlphaFoldDB" id="A0A6S8SZP9"/>
<dbReference type="EMBL" id="CAKKNE010000001">
    <property type="protein sequence ID" value="CAH0366762.1"/>
    <property type="molecule type" value="Genomic_DNA"/>
</dbReference>
<evidence type="ECO:0000313" key="7">
    <source>
        <dbReference type="Proteomes" id="UP000789595"/>
    </source>
</evidence>
<dbReference type="PROSITE" id="PS51186">
    <property type="entry name" value="GNAT"/>
    <property type="match status" value="1"/>
</dbReference>
<evidence type="ECO:0000256" key="1">
    <source>
        <dbReference type="SAM" id="MobiDB-lite"/>
    </source>
</evidence>